<keyword evidence="3" id="KW-1185">Reference proteome</keyword>
<feature type="chain" id="PRO_5047024001" description="Porin" evidence="1">
    <location>
        <begin position="22"/>
        <end position="86"/>
    </location>
</feature>
<name>A0ABU7GEB2_9SPHN</name>
<sequence length="86" mass="8839">MTRSKFVAAIAVLAIATPALAGEITGNGKFTPVHDYVASSICSFSGYNDTPGEDGFGQVQAYGMLVKAFGGFAPGEFHHPGVACRG</sequence>
<dbReference type="EMBL" id="JAZDQV010000004">
    <property type="protein sequence ID" value="MEE1877193.1"/>
    <property type="molecule type" value="Genomic_DNA"/>
</dbReference>
<protein>
    <recommendedName>
        <fullName evidence="4">Porin</fullName>
    </recommendedName>
</protein>
<evidence type="ECO:0000313" key="2">
    <source>
        <dbReference type="EMBL" id="MEE1877193.1"/>
    </source>
</evidence>
<organism evidence="2 3">
    <name type="scientific">Altererythrobacter litoralis</name>
    <dbReference type="NCBI Taxonomy" id="3113904"/>
    <lineage>
        <taxon>Bacteria</taxon>
        <taxon>Pseudomonadati</taxon>
        <taxon>Pseudomonadota</taxon>
        <taxon>Alphaproteobacteria</taxon>
        <taxon>Sphingomonadales</taxon>
        <taxon>Erythrobacteraceae</taxon>
        <taxon>Altererythrobacter</taxon>
    </lineage>
</organism>
<gene>
    <name evidence="2" type="ORF">VRS74_05785</name>
</gene>
<keyword evidence="1" id="KW-0732">Signal</keyword>
<comment type="caution">
    <text evidence="2">The sequence shown here is derived from an EMBL/GenBank/DDBJ whole genome shotgun (WGS) entry which is preliminary data.</text>
</comment>
<dbReference type="Proteomes" id="UP001343492">
    <property type="component" value="Unassembled WGS sequence"/>
</dbReference>
<proteinExistence type="predicted"/>
<reference evidence="2 3" key="1">
    <citation type="submission" date="2024-01" db="EMBL/GenBank/DDBJ databases">
        <title>The genome sequence of Erythrobacteraceae sp. strain 1XM1-14.</title>
        <authorList>
            <person name="Liu Y."/>
        </authorList>
    </citation>
    <scope>NUCLEOTIDE SEQUENCE [LARGE SCALE GENOMIC DNA]</scope>
    <source>
        <strain evidence="2 3">1XM1-14</strain>
    </source>
</reference>
<feature type="signal peptide" evidence="1">
    <location>
        <begin position="1"/>
        <end position="21"/>
    </location>
</feature>
<evidence type="ECO:0000313" key="3">
    <source>
        <dbReference type="Proteomes" id="UP001343492"/>
    </source>
</evidence>
<accession>A0ABU7GEB2</accession>
<dbReference type="RefSeq" id="WP_354144302.1">
    <property type="nucleotide sequence ID" value="NZ_JAZDQV010000004.1"/>
</dbReference>
<evidence type="ECO:0008006" key="4">
    <source>
        <dbReference type="Google" id="ProtNLM"/>
    </source>
</evidence>
<evidence type="ECO:0000256" key="1">
    <source>
        <dbReference type="SAM" id="SignalP"/>
    </source>
</evidence>